<keyword evidence="2 5" id="KW-0812">Transmembrane</keyword>
<evidence type="ECO:0000256" key="5">
    <source>
        <dbReference type="SAM" id="Phobius"/>
    </source>
</evidence>
<feature type="transmembrane region" description="Helical" evidence="5">
    <location>
        <begin position="115"/>
        <end position="140"/>
    </location>
</feature>
<dbReference type="EMBL" id="WNWW01000874">
    <property type="protein sequence ID" value="KAF3421324.1"/>
    <property type="molecule type" value="Genomic_DNA"/>
</dbReference>
<feature type="transmembrane region" description="Helical" evidence="5">
    <location>
        <begin position="252"/>
        <end position="272"/>
    </location>
</feature>
<dbReference type="PANTHER" id="PTHR10671">
    <property type="entry name" value="EPITHELIAL MEMBRANE PROTEIN-RELATED"/>
    <property type="match status" value="1"/>
</dbReference>
<evidence type="ECO:0000256" key="1">
    <source>
        <dbReference type="ARBA" id="ARBA00004141"/>
    </source>
</evidence>
<accession>A0A833R5K2</accession>
<comment type="caution">
    <text evidence="6">The sequence shown here is derived from an EMBL/GenBank/DDBJ whole genome shotgun (WGS) entry which is preliminary data.</text>
</comment>
<dbReference type="PANTHER" id="PTHR10671:SF110">
    <property type="entry name" value="FI18012P1"/>
    <property type="match status" value="1"/>
</dbReference>
<evidence type="ECO:0000313" key="7">
    <source>
        <dbReference type="Proteomes" id="UP000655588"/>
    </source>
</evidence>
<comment type="subcellular location">
    <subcellularLocation>
        <location evidence="1">Membrane</location>
        <topology evidence="1">Multi-pass membrane protein</topology>
    </subcellularLocation>
</comment>
<feature type="non-terminal residue" evidence="6">
    <location>
        <position position="389"/>
    </location>
</feature>
<feature type="transmembrane region" description="Helical" evidence="5">
    <location>
        <begin position="221"/>
        <end position="240"/>
    </location>
</feature>
<sequence length="389" mass="44089">VQSAPKVGPTSYETPCIAVAKYHVSIIVFTQSFDEKEKEKNVSSTVFLLFCKTRSFAKASGTVCFYQMVKQLDPLLADEFENCVASTNGRCLSTRSEMASRMKALYNQVIFERRILLGCTVLVGLSVCIWSIAIGTSHWFTIEAPDKEGLPLGDPTKGRRLIYKHMGLWRGCIQGIVPQSENSTELVPFWECKNQDMFPTEKQFKLNPGLNTVVNYSRTQASFAIISLFVMIMGFSFSIYTFRNPRYMFKRLAGGIHFISAACNMVVIQVLLSSIEFESKHVHTTFPKGAIMRYDFSLILAWIVFLCNLLAGCAFMLFSRKRKRDKAPTEEIAMADEPTIIGLQRRSYLTLNVCQNDGAKFNMLVSRRHFVVEGVKQDRDLDIHDNFKG</sequence>
<dbReference type="Pfam" id="PF13903">
    <property type="entry name" value="Claudin_2"/>
    <property type="match status" value="1"/>
</dbReference>
<dbReference type="InterPro" id="IPR004031">
    <property type="entry name" value="PMP22/EMP/MP20/Claudin"/>
</dbReference>
<proteinExistence type="predicted"/>
<dbReference type="GO" id="GO:0005886">
    <property type="term" value="C:plasma membrane"/>
    <property type="evidence" value="ECO:0007669"/>
    <property type="project" value="TreeGrafter"/>
</dbReference>
<dbReference type="InterPro" id="IPR050579">
    <property type="entry name" value="PMP-22/EMP/MP20-like"/>
</dbReference>
<protein>
    <submittedName>
        <fullName evidence="6">Uncharacterized protein</fullName>
    </submittedName>
</protein>
<reference evidence="6" key="1">
    <citation type="submission" date="2019-11" db="EMBL/GenBank/DDBJ databases">
        <title>The nuclear and mitochondrial genomes of Frieseomelitta varia - a highly eusocial stingless bee (Meliponini) with a permanently sterile worker caste.</title>
        <authorList>
            <person name="Freitas F.C.P."/>
            <person name="Lourenco A.P."/>
            <person name="Nunes F.M.F."/>
            <person name="Paschoal A.R."/>
            <person name="Abreu F.C.P."/>
            <person name="Barbin F.O."/>
            <person name="Bataglia L."/>
            <person name="Cardoso-Junior C.A.M."/>
            <person name="Cervoni M.S."/>
            <person name="Silva S.R."/>
            <person name="Dalarmi F."/>
            <person name="Del Lama M.A."/>
            <person name="Depintor T.S."/>
            <person name="Ferreira K.M."/>
            <person name="Goria P.S."/>
            <person name="Jaskot M.C."/>
            <person name="Lago D.C."/>
            <person name="Luna-Lucena D."/>
            <person name="Moda L.M."/>
            <person name="Nascimento L."/>
            <person name="Pedrino M."/>
            <person name="Rabico F.O."/>
            <person name="Sanches F.C."/>
            <person name="Santos D.E."/>
            <person name="Santos C.G."/>
            <person name="Vieira J."/>
            <person name="Lopes T.F."/>
            <person name="Barchuk A.R."/>
            <person name="Hartfelder K."/>
            <person name="Simoes Z.L.P."/>
            <person name="Bitondi M.M.G."/>
            <person name="Pinheiro D.G."/>
        </authorList>
    </citation>
    <scope>NUCLEOTIDE SEQUENCE</scope>
    <source>
        <strain evidence="6">USP_RPSP 00005682</strain>
        <tissue evidence="6">Whole individual</tissue>
    </source>
</reference>
<evidence type="ECO:0000256" key="3">
    <source>
        <dbReference type="ARBA" id="ARBA00022989"/>
    </source>
</evidence>
<gene>
    <name evidence="6" type="ORF">E2986_10985</name>
</gene>
<keyword evidence="4 5" id="KW-0472">Membrane</keyword>
<evidence type="ECO:0000313" key="6">
    <source>
        <dbReference type="EMBL" id="KAF3421324.1"/>
    </source>
</evidence>
<dbReference type="Gene3D" id="1.20.140.150">
    <property type="match status" value="1"/>
</dbReference>
<evidence type="ECO:0000256" key="4">
    <source>
        <dbReference type="ARBA" id="ARBA00023136"/>
    </source>
</evidence>
<dbReference type="AlphaFoldDB" id="A0A833R5K2"/>
<dbReference type="Proteomes" id="UP000655588">
    <property type="component" value="Unassembled WGS sequence"/>
</dbReference>
<organism evidence="6 7">
    <name type="scientific">Frieseomelitta varia</name>
    <dbReference type="NCBI Taxonomy" id="561572"/>
    <lineage>
        <taxon>Eukaryota</taxon>
        <taxon>Metazoa</taxon>
        <taxon>Ecdysozoa</taxon>
        <taxon>Arthropoda</taxon>
        <taxon>Hexapoda</taxon>
        <taxon>Insecta</taxon>
        <taxon>Pterygota</taxon>
        <taxon>Neoptera</taxon>
        <taxon>Endopterygota</taxon>
        <taxon>Hymenoptera</taxon>
        <taxon>Apocrita</taxon>
        <taxon>Aculeata</taxon>
        <taxon>Apoidea</taxon>
        <taxon>Anthophila</taxon>
        <taxon>Apidae</taxon>
        <taxon>Frieseomelitta</taxon>
    </lineage>
</organism>
<feature type="transmembrane region" description="Helical" evidence="5">
    <location>
        <begin position="296"/>
        <end position="318"/>
    </location>
</feature>
<keyword evidence="3 5" id="KW-1133">Transmembrane helix</keyword>
<keyword evidence="7" id="KW-1185">Reference proteome</keyword>
<name>A0A833R5K2_9HYME</name>
<evidence type="ECO:0000256" key="2">
    <source>
        <dbReference type="ARBA" id="ARBA00022692"/>
    </source>
</evidence>